<accession>A0A453N3S1</accession>
<reference evidence="3" key="3">
    <citation type="journal article" date="2017" name="Nature">
        <title>Genome sequence of the progenitor of the wheat D genome Aegilops tauschii.</title>
        <authorList>
            <person name="Luo M.C."/>
            <person name="Gu Y.Q."/>
            <person name="Puiu D."/>
            <person name="Wang H."/>
            <person name="Twardziok S.O."/>
            <person name="Deal K.R."/>
            <person name="Huo N."/>
            <person name="Zhu T."/>
            <person name="Wang L."/>
            <person name="Wang Y."/>
            <person name="McGuire P.E."/>
            <person name="Liu S."/>
            <person name="Long H."/>
            <person name="Ramasamy R.K."/>
            <person name="Rodriguez J.C."/>
            <person name="Van S.L."/>
            <person name="Yuan L."/>
            <person name="Wang Z."/>
            <person name="Xia Z."/>
            <person name="Xiao L."/>
            <person name="Anderson O.D."/>
            <person name="Ouyang S."/>
            <person name="Liang Y."/>
            <person name="Zimin A.V."/>
            <person name="Pertea G."/>
            <person name="Qi P."/>
            <person name="Bennetzen J.L."/>
            <person name="Dai X."/>
            <person name="Dawson M.W."/>
            <person name="Muller H.G."/>
            <person name="Kugler K."/>
            <person name="Rivarola-Duarte L."/>
            <person name="Spannagl M."/>
            <person name="Mayer K.F.X."/>
            <person name="Lu F.H."/>
            <person name="Bevan M.W."/>
            <person name="Leroy P."/>
            <person name="Li P."/>
            <person name="You F.M."/>
            <person name="Sun Q."/>
            <person name="Liu Z."/>
            <person name="Lyons E."/>
            <person name="Wicker T."/>
            <person name="Salzberg S.L."/>
            <person name="Devos K.M."/>
            <person name="Dvorak J."/>
        </authorList>
    </citation>
    <scope>NUCLEOTIDE SEQUENCE [LARGE SCALE GENOMIC DNA]</scope>
    <source>
        <strain evidence="3">cv. AL8/78</strain>
    </source>
</reference>
<dbReference type="AlphaFoldDB" id="A0A453N3S1"/>
<proteinExistence type="predicted"/>
<feature type="compositionally biased region" description="Basic residues" evidence="1">
    <location>
        <begin position="12"/>
        <end position="25"/>
    </location>
</feature>
<dbReference type="Proteomes" id="UP000015105">
    <property type="component" value="Chromosome 6D"/>
</dbReference>
<evidence type="ECO:0008006" key="5">
    <source>
        <dbReference type="Google" id="ProtNLM"/>
    </source>
</evidence>
<reference evidence="3" key="4">
    <citation type="submission" date="2019-03" db="UniProtKB">
        <authorList>
            <consortium name="EnsemblPlants"/>
        </authorList>
    </citation>
    <scope>IDENTIFICATION</scope>
</reference>
<name>A0A453N3S1_AEGTS</name>
<organism evidence="3 4">
    <name type="scientific">Aegilops tauschii subsp. strangulata</name>
    <name type="common">Goatgrass</name>
    <dbReference type="NCBI Taxonomy" id="200361"/>
    <lineage>
        <taxon>Eukaryota</taxon>
        <taxon>Viridiplantae</taxon>
        <taxon>Streptophyta</taxon>
        <taxon>Embryophyta</taxon>
        <taxon>Tracheophyta</taxon>
        <taxon>Spermatophyta</taxon>
        <taxon>Magnoliopsida</taxon>
        <taxon>Liliopsida</taxon>
        <taxon>Poales</taxon>
        <taxon>Poaceae</taxon>
        <taxon>BOP clade</taxon>
        <taxon>Pooideae</taxon>
        <taxon>Triticodae</taxon>
        <taxon>Triticeae</taxon>
        <taxon>Triticinae</taxon>
        <taxon>Aegilops</taxon>
    </lineage>
</organism>
<reference evidence="3" key="5">
    <citation type="journal article" date="2021" name="G3 (Bethesda)">
        <title>Aegilops tauschii genome assembly Aet v5.0 features greater sequence contiguity and improved annotation.</title>
        <authorList>
            <person name="Wang L."/>
            <person name="Zhu T."/>
            <person name="Rodriguez J.C."/>
            <person name="Deal K.R."/>
            <person name="Dubcovsky J."/>
            <person name="McGuire P.E."/>
            <person name="Lux T."/>
            <person name="Spannagl M."/>
            <person name="Mayer K.F.X."/>
            <person name="Baldrich P."/>
            <person name="Meyers B.C."/>
            <person name="Huo N."/>
            <person name="Gu Y.Q."/>
            <person name="Zhou H."/>
            <person name="Devos K.M."/>
            <person name="Bennetzen J.L."/>
            <person name="Unver T."/>
            <person name="Budak H."/>
            <person name="Gulick P.J."/>
            <person name="Galiba G."/>
            <person name="Kalapos B."/>
            <person name="Nelson D.R."/>
            <person name="Li P."/>
            <person name="You F.M."/>
            <person name="Luo M.C."/>
            <person name="Dvorak J."/>
        </authorList>
    </citation>
    <scope>NUCLEOTIDE SEQUENCE [LARGE SCALE GENOMIC DNA]</scope>
    <source>
        <strain evidence="3">cv. AL8/78</strain>
    </source>
</reference>
<dbReference type="GO" id="GO:0009507">
    <property type="term" value="C:chloroplast"/>
    <property type="evidence" value="ECO:0007669"/>
    <property type="project" value="TreeGrafter"/>
</dbReference>
<feature type="transmembrane region" description="Helical" evidence="2">
    <location>
        <begin position="163"/>
        <end position="185"/>
    </location>
</feature>
<dbReference type="Gramene" id="AET6Gv20205800.1">
    <property type="protein sequence ID" value="AET6Gv20205800.1"/>
    <property type="gene ID" value="AET6Gv20205800"/>
</dbReference>
<keyword evidence="2" id="KW-0472">Membrane</keyword>
<feature type="compositionally biased region" description="Low complexity" evidence="1">
    <location>
        <begin position="1"/>
        <end position="11"/>
    </location>
</feature>
<dbReference type="STRING" id="200361.A0A453N3S1"/>
<keyword evidence="4" id="KW-1185">Reference proteome</keyword>
<evidence type="ECO:0000313" key="4">
    <source>
        <dbReference type="Proteomes" id="UP000015105"/>
    </source>
</evidence>
<dbReference type="PANTHER" id="PTHR37385:SF2">
    <property type="entry name" value="PROTEIN LPA2"/>
    <property type="match status" value="1"/>
</dbReference>
<keyword evidence="2" id="KW-0812">Transmembrane</keyword>
<feature type="compositionally biased region" description="Pro residues" evidence="1">
    <location>
        <begin position="31"/>
        <end position="45"/>
    </location>
</feature>
<evidence type="ECO:0000256" key="2">
    <source>
        <dbReference type="SAM" id="Phobius"/>
    </source>
</evidence>
<feature type="transmembrane region" description="Helical" evidence="2">
    <location>
        <begin position="129"/>
        <end position="151"/>
    </location>
</feature>
<reference evidence="4" key="1">
    <citation type="journal article" date="2014" name="Science">
        <title>Ancient hybridizations among the ancestral genomes of bread wheat.</title>
        <authorList>
            <consortium name="International Wheat Genome Sequencing Consortium,"/>
            <person name="Marcussen T."/>
            <person name="Sandve S.R."/>
            <person name="Heier L."/>
            <person name="Spannagl M."/>
            <person name="Pfeifer M."/>
            <person name="Jakobsen K.S."/>
            <person name="Wulff B.B."/>
            <person name="Steuernagel B."/>
            <person name="Mayer K.F."/>
            <person name="Olsen O.A."/>
        </authorList>
    </citation>
    <scope>NUCLEOTIDE SEQUENCE [LARGE SCALE GENOMIC DNA]</scope>
    <source>
        <strain evidence="4">cv. AL8/78</strain>
    </source>
</reference>
<evidence type="ECO:0000313" key="3">
    <source>
        <dbReference type="EnsemblPlants" id="AET6Gv20205800.1"/>
    </source>
</evidence>
<sequence length="195" mass="21112">NQLGRAGSAATARRRHGHGRLRLPLRRVLPLPSPTPPATPPPLPRPRGLGLGRRQEEARQVQEQQQQGQGQGQGAGAAARRGGPPRPGGERVGVRAQQRTKAGFNPGGRGNRFTEDEVRQRQATESAFLFAWLGLGGIILFQGLALAASGFLPTEWDSFLVKYLYPSFTPTVLLFLGGTTGYGVFKYFEGEKSKD</sequence>
<dbReference type="PANTHER" id="PTHR37385">
    <property type="entry name" value="PROTEIN LOW PSII ACCUMULATION 2, CHLOROPLASTIC"/>
    <property type="match status" value="1"/>
</dbReference>
<protein>
    <recommendedName>
        <fullName evidence="5">Protein LOW PSII ACCUMULATION 2, chloroplastic</fullName>
    </recommendedName>
</protein>
<dbReference type="InterPro" id="IPR038789">
    <property type="entry name" value="LPA2-like"/>
</dbReference>
<evidence type="ECO:0000256" key="1">
    <source>
        <dbReference type="SAM" id="MobiDB-lite"/>
    </source>
</evidence>
<feature type="region of interest" description="Disordered" evidence="1">
    <location>
        <begin position="1"/>
        <end position="113"/>
    </location>
</feature>
<keyword evidence="2" id="KW-1133">Transmembrane helix</keyword>
<reference evidence="4" key="2">
    <citation type="journal article" date="2017" name="Nat. Plants">
        <title>The Aegilops tauschii genome reveals multiple impacts of transposons.</title>
        <authorList>
            <person name="Zhao G."/>
            <person name="Zou C."/>
            <person name="Li K."/>
            <person name="Wang K."/>
            <person name="Li T."/>
            <person name="Gao L."/>
            <person name="Zhang X."/>
            <person name="Wang H."/>
            <person name="Yang Z."/>
            <person name="Liu X."/>
            <person name="Jiang W."/>
            <person name="Mao L."/>
            <person name="Kong X."/>
            <person name="Jiao Y."/>
            <person name="Jia J."/>
        </authorList>
    </citation>
    <scope>NUCLEOTIDE SEQUENCE [LARGE SCALE GENOMIC DNA]</scope>
    <source>
        <strain evidence="4">cv. AL8/78</strain>
    </source>
</reference>
<dbReference type="EnsemblPlants" id="AET6Gv20205800.1">
    <property type="protein sequence ID" value="AET6Gv20205800.1"/>
    <property type="gene ID" value="AET6Gv20205800"/>
</dbReference>